<dbReference type="Pfam" id="PF03733">
    <property type="entry name" value="YccF"/>
    <property type="match status" value="2"/>
</dbReference>
<reference evidence="4" key="1">
    <citation type="submission" date="2017-09" db="EMBL/GenBank/DDBJ databases">
        <authorList>
            <person name="Zhang Y."/>
            <person name="Huang X."/>
            <person name="Liu J."/>
            <person name="Lu L."/>
            <person name="Peng K."/>
        </authorList>
    </citation>
    <scope>NUCLEOTIDE SEQUENCE [LARGE SCALE GENOMIC DNA]</scope>
    <source>
        <strain evidence="4">S-XJ-1</strain>
    </source>
</reference>
<keyword evidence="1" id="KW-1133">Transmembrane helix</keyword>
<dbReference type="PIRSF" id="PIRSF028777">
    <property type="entry name" value="UCP028777"/>
    <property type="match status" value="1"/>
</dbReference>
<evidence type="ECO:0000256" key="1">
    <source>
        <dbReference type="SAM" id="Phobius"/>
    </source>
</evidence>
<dbReference type="GO" id="GO:0005886">
    <property type="term" value="C:plasma membrane"/>
    <property type="evidence" value="ECO:0007669"/>
    <property type="project" value="TreeGrafter"/>
</dbReference>
<feature type="transmembrane region" description="Helical" evidence="1">
    <location>
        <begin position="85"/>
        <end position="106"/>
    </location>
</feature>
<dbReference type="EMBL" id="NTGA01000025">
    <property type="protein sequence ID" value="PAY22357.1"/>
    <property type="molecule type" value="Genomic_DNA"/>
</dbReference>
<protein>
    <submittedName>
        <fullName evidence="3">YccF family protein</fullName>
    </submittedName>
</protein>
<keyword evidence="1" id="KW-0472">Membrane</keyword>
<evidence type="ECO:0000313" key="4">
    <source>
        <dbReference type="Proteomes" id="UP000218810"/>
    </source>
</evidence>
<gene>
    <name evidence="3" type="ORF">CEY15_14040</name>
</gene>
<organism evidence="3 4">
    <name type="scientific">Dietzia natronolimnaea</name>
    <dbReference type="NCBI Taxonomy" id="161920"/>
    <lineage>
        <taxon>Bacteria</taxon>
        <taxon>Bacillati</taxon>
        <taxon>Actinomycetota</taxon>
        <taxon>Actinomycetes</taxon>
        <taxon>Mycobacteriales</taxon>
        <taxon>Dietziaceae</taxon>
        <taxon>Dietzia</taxon>
    </lineage>
</organism>
<name>A0A2A2WMD8_9ACTN</name>
<dbReference type="PANTHER" id="PTHR42903:SF1">
    <property type="entry name" value="INNER MEMBRANE PROTEIN YCCF"/>
    <property type="match status" value="1"/>
</dbReference>
<sequence length="139" mass="15201">MRTLGNVLWFLLAGWWLALAYALAGIIACLLIITIPFGIASFRLAAYVLWPFGRRTEFRRDAGALSMLGNILWILVLGWELAIAHLVAGFLLCLTIVGIPFGIACWKMVPLALLPLGQRIVPIRHPAEDPFAAAPGAPR</sequence>
<feature type="domain" description="Inner membrane component" evidence="2">
    <location>
        <begin position="4"/>
        <end position="54"/>
    </location>
</feature>
<dbReference type="NCBIfam" id="NF008740">
    <property type="entry name" value="PRK11770.1-2"/>
    <property type="match status" value="1"/>
</dbReference>
<proteinExistence type="predicted"/>
<dbReference type="AlphaFoldDB" id="A0A2A2WMD8"/>
<feature type="transmembrane region" description="Helical" evidence="1">
    <location>
        <begin position="62"/>
        <end position="79"/>
    </location>
</feature>
<accession>A0A2A2WMD8</accession>
<dbReference type="OrthoDB" id="3238663at2"/>
<comment type="caution">
    <text evidence="3">The sequence shown here is derived from an EMBL/GenBank/DDBJ whole genome shotgun (WGS) entry which is preliminary data.</text>
</comment>
<dbReference type="InterPro" id="IPR005185">
    <property type="entry name" value="YccF"/>
</dbReference>
<keyword evidence="1" id="KW-0812">Transmembrane</keyword>
<evidence type="ECO:0000313" key="3">
    <source>
        <dbReference type="EMBL" id="PAY22357.1"/>
    </source>
</evidence>
<feature type="domain" description="Inner membrane component" evidence="2">
    <location>
        <begin position="68"/>
        <end position="118"/>
    </location>
</feature>
<dbReference type="RefSeq" id="WP_017836567.1">
    <property type="nucleotide sequence ID" value="NZ_NTGA01000025.1"/>
</dbReference>
<dbReference type="Proteomes" id="UP000218810">
    <property type="component" value="Unassembled WGS sequence"/>
</dbReference>
<dbReference type="InterPro" id="IPR031308">
    <property type="entry name" value="UCP028777"/>
</dbReference>
<evidence type="ECO:0000259" key="2">
    <source>
        <dbReference type="Pfam" id="PF03733"/>
    </source>
</evidence>
<keyword evidence="4" id="KW-1185">Reference proteome</keyword>
<dbReference type="PROSITE" id="PS51257">
    <property type="entry name" value="PROKAR_LIPOPROTEIN"/>
    <property type="match status" value="1"/>
</dbReference>
<dbReference type="InterPro" id="IPR052937">
    <property type="entry name" value="Inner_membrane_protein"/>
</dbReference>
<dbReference type="PANTHER" id="PTHR42903">
    <property type="entry name" value="INNER MEMBRANE PROTEIN YCCF"/>
    <property type="match status" value="1"/>
</dbReference>